<evidence type="ECO:0000313" key="3">
    <source>
        <dbReference type="Proteomes" id="UP001465976"/>
    </source>
</evidence>
<comment type="caution">
    <text evidence="2">The sequence shown here is derived from an EMBL/GenBank/DDBJ whole genome shotgun (WGS) entry which is preliminary data.</text>
</comment>
<dbReference type="Proteomes" id="UP001465976">
    <property type="component" value="Unassembled WGS sequence"/>
</dbReference>
<evidence type="ECO:0000313" key="2">
    <source>
        <dbReference type="EMBL" id="KAL0569474.1"/>
    </source>
</evidence>
<protein>
    <submittedName>
        <fullName evidence="2">Uncharacterized protein</fullName>
    </submittedName>
</protein>
<evidence type="ECO:0000256" key="1">
    <source>
        <dbReference type="SAM" id="MobiDB-lite"/>
    </source>
</evidence>
<organism evidence="2 3">
    <name type="scientific">Marasmius crinis-equi</name>
    <dbReference type="NCBI Taxonomy" id="585013"/>
    <lineage>
        <taxon>Eukaryota</taxon>
        <taxon>Fungi</taxon>
        <taxon>Dikarya</taxon>
        <taxon>Basidiomycota</taxon>
        <taxon>Agaricomycotina</taxon>
        <taxon>Agaricomycetes</taxon>
        <taxon>Agaricomycetidae</taxon>
        <taxon>Agaricales</taxon>
        <taxon>Marasmiineae</taxon>
        <taxon>Marasmiaceae</taxon>
        <taxon>Marasmius</taxon>
    </lineage>
</organism>
<dbReference type="EMBL" id="JBAHYK010001110">
    <property type="protein sequence ID" value="KAL0569474.1"/>
    <property type="molecule type" value="Genomic_DNA"/>
</dbReference>
<reference evidence="2 3" key="1">
    <citation type="submission" date="2024-02" db="EMBL/GenBank/DDBJ databases">
        <title>A draft genome for the cacao thread blight pathogen Marasmius crinis-equi.</title>
        <authorList>
            <person name="Cohen S.P."/>
            <person name="Baruah I.K."/>
            <person name="Amoako-Attah I."/>
            <person name="Bukari Y."/>
            <person name="Meinhardt L.W."/>
            <person name="Bailey B.A."/>
        </authorList>
    </citation>
    <scope>NUCLEOTIDE SEQUENCE [LARGE SCALE GENOMIC DNA]</scope>
    <source>
        <strain evidence="2 3">GH-76</strain>
    </source>
</reference>
<name>A0ABR3F2P7_9AGAR</name>
<accession>A0ABR3F2P7</accession>
<feature type="region of interest" description="Disordered" evidence="1">
    <location>
        <begin position="12"/>
        <end position="98"/>
    </location>
</feature>
<sequence>MVSILWLLYSHKRRSRPEPNASELSVEPFPSGRGAKTRRSRPISPKLPLVPQPDKSDSGVTVGPLPSGRDAKNRPESRRSSRDPPRLPTPRRESRDIGIEADIRATLPPSADVLPVSDEIIGQARLEIIEGFTTDELVLVLNQRIRWNDDDTLPEYPGSERGRA</sequence>
<keyword evidence="3" id="KW-1185">Reference proteome</keyword>
<proteinExistence type="predicted"/>
<gene>
    <name evidence="2" type="ORF">V5O48_012491</name>
</gene>
<feature type="compositionally biased region" description="Basic and acidic residues" evidence="1">
    <location>
        <begin position="69"/>
        <end position="98"/>
    </location>
</feature>